<dbReference type="Pfam" id="PF00096">
    <property type="entry name" value="zf-C2H2"/>
    <property type="match status" value="1"/>
</dbReference>
<dbReference type="EMBL" id="KV454293">
    <property type="protein sequence ID" value="ODQ73644.1"/>
    <property type="molecule type" value="Genomic_DNA"/>
</dbReference>
<evidence type="ECO:0000256" key="7">
    <source>
        <dbReference type="PROSITE-ProRule" id="PRU00042"/>
    </source>
</evidence>
<dbReference type="Gene3D" id="3.30.160.60">
    <property type="entry name" value="Classic Zinc Finger"/>
    <property type="match status" value="2"/>
</dbReference>
<evidence type="ECO:0000259" key="9">
    <source>
        <dbReference type="PROSITE" id="PS50157"/>
    </source>
</evidence>
<keyword evidence="2" id="KW-0479">Metal-binding</keyword>
<dbReference type="SUPFAM" id="SSF57667">
    <property type="entry name" value="beta-beta-alpha zinc fingers"/>
    <property type="match status" value="1"/>
</dbReference>
<keyword evidence="4 7" id="KW-0863">Zinc-finger</keyword>
<feature type="domain" description="C2H2-type" evidence="9">
    <location>
        <begin position="16"/>
        <end position="46"/>
    </location>
</feature>
<dbReference type="PANTHER" id="PTHR40626">
    <property type="entry name" value="MIP31509P"/>
    <property type="match status" value="1"/>
</dbReference>
<protein>
    <recommendedName>
        <fullName evidence="9">C2H2-type domain-containing protein</fullName>
    </recommendedName>
</protein>
<dbReference type="AlphaFoldDB" id="A0A1E3Q823"/>
<feature type="region of interest" description="Disordered" evidence="8">
    <location>
        <begin position="118"/>
        <end position="208"/>
    </location>
</feature>
<dbReference type="FunFam" id="3.30.160.60:FF:002343">
    <property type="entry name" value="Zinc finger protein 33A"/>
    <property type="match status" value="1"/>
</dbReference>
<dbReference type="GO" id="GO:0005634">
    <property type="term" value="C:nucleus"/>
    <property type="evidence" value="ECO:0007669"/>
    <property type="project" value="UniProtKB-SubCell"/>
</dbReference>
<evidence type="ECO:0000256" key="4">
    <source>
        <dbReference type="ARBA" id="ARBA00022771"/>
    </source>
</evidence>
<organism evidence="10 11">
    <name type="scientific">Lipomyces starkeyi NRRL Y-11557</name>
    <dbReference type="NCBI Taxonomy" id="675824"/>
    <lineage>
        <taxon>Eukaryota</taxon>
        <taxon>Fungi</taxon>
        <taxon>Dikarya</taxon>
        <taxon>Ascomycota</taxon>
        <taxon>Saccharomycotina</taxon>
        <taxon>Lipomycetes</taxon>
        <taxon>Lipomycetales</taxon>
        <taxon>Lipomycetaceae</taxon>
        <taxon>Lipomyces</taxon>
    </lineage>
</organism>
<feature type="compositionally biased region" description="Polar residues" evidence="8">
    <location>
        <begin position="351"/>
        <end position="362"/>
    </location>
</feature>
<feature type="compositionally biased region" description="Polar residues" evidence="8">
    <location>
        <begin position="185"/>
        <end position="194"/>
    </location>
</feature>
<dbReference type="GO" id="GO:0000981">
    <property type="term" value="F:DNA-binding transcription factor activity, RNA polymerase II-specific"/>
    <property type="evidence" value="ECO:0007669"/>
    <property type="project" value="InterPro"/>
</dbReference>
<dbReference type="Proteomes" id="UP000094385">
    <property type="component" value="Unassembled WGS sequence"/>
</dbReference>
<name>A0A1E3Q823_LIPST</name>
<evidence type="ECO:0000313" key="10">
    <source>
        <dbReference type="EMBL" id="ODQ73644.1"/>
    </source>
</evidence>
<accession>A0A1E3Q823</accession>
<sequence>MSTTSRRSKSRPPKVFQCSGYGNCHMTFTRSEHLARHIRKHTGERPFRCHCNRTFSRLDNLRQHAHTVHANEAIVPTTTPLGIVHQPVSAPTTPMSAPVPGYPSQHLLTGQLQPVVQHPQPLEPRDTLPPPSCLTLPTPSRFRPNQHRPGPLILHPHTSETGQLTPQMPQSGPGSPPVSPASGLQPPTSARSAQTPTSPLFPLPSPVSRTGAARHHFYAPPSASSISETYSPAAPRFAAPSNFTPPSSATVPPPNYDADYYYYRQEYSRSNFKPETGEDDEDRGRRRTWGPAAGHHGINLPPPVPSQQYAPAQPSYPSQPQQQVPYDAHRRAGPPEYAVYSYDYRQPPPQQNYSYTQQPLNGYQPSIRHAQTMSSGSEASVTSNGSEPYYVTRRRSSLPDVLPAPNVHQDRPVLPPMRTNSTAGNDRAKDKSGNGDMKGMNALLEAASMAGLAA</sequence>
<dbReference type="InterPro" id="IPR013087">
    <property type="entry name" value="Znf_C2H2_type"/>
</dbReference>
<dbReference type="STRING" id="675824.A0A1E3Q823"/>
<feature type="region of interest" description="Disordered" evidence="8">
    <location>
        <begin position="267"/>
        <end position="362"/>
    </location>
</feature>
<keyword evidence="5" id="KW-0862">Zinc</keyword>
<evidence type="ECO:0000256" key="8">
    <source>
        <dbReference type="SAM" id="MobiDB-lite"/>
    </source>
</evidence>
<feature type="domain" description="C2H2-type" evidence="9">
    <location>
        <begin position="47"/>
        <end position="74"/>
    </location>
</feature>
<dbReference type="GO" id="GO:0008270">
    <property type="term" value="F:zinc ion binding"/>
    <property type="evidence" value="ECO:0007669"/>
    <property type="project" value="UniProtKB-KW"/>
</dbReference>
<evidence type="ECO:0000256" key="1">
    <source>
        <dbReference type="ARBA" id="ARBA00004123"/>
    </source>
</evidence>
<comment type="subcellular location">
    <subcellularLocation>
        <location evidence="1">Nucleus</location>
    </subcellularLocation>
</comment>
<dbReference type="GO" id="GO:0000785">
    <property type="term" value="C:chromatin"/>
    <property type="evidence" value="ECO:0007669"/>
    <property type="project" value="TreeGrafter"/>
</dbReference>
<keyword evidence="3" id="KW-0677">Repeat</keyword>
<evidence type="ECO:0000256" key="6">
    <source>
        <dbReference type="ARBA" id="ARBA00023242"/>
    </source>
</evidence>
<dbReference type="InterPro" id="IPR051059">
    <property type="entry name" value="VerF-like"/>
</dbReference>
<dbReference type="PANTHER" id="PTHR40626:SF32">
    <property type="entry name" value="ZINC FINGER PROTEIN RST2"/>
    <property type="match status" value="1"/>
</dbReference>
<keyword evidence="11" id="KW-1185">Reference proteome</keyword>
<keyword evidence="6" id="KW-0539">Nucleus</keyword>
<evidence type="ECO:0000256" key="3">
    <source>
        <dbReference type="ARBA" id="ARBA00022737"/>
    </source>
</evidence>
<dbReference type="PROSITE" id="PS50157">
    <property type="entry name" value="ZINC_FINGER_C2H2_2"/>
    <property type="match status" value="2"/>
</dbReference>
<evidence type="ECO:0000313" key="11">
    <source>
        <dbReference type="Proteomes" id="UP000094385"/>
    </source>
</evidence>
<feature type="compositionally biased region" description="Low complexity" evidence="8">
    <location>
        <begin position="306"/>
        <end position="326"/>
    </location>
</feature>
<dbReference type="InterPro" id="IPR036236">
    <property type="entry name" value="Znf_C2H2_sf"/>
</dbReference>
<proteinExistence type="predicted"/>
<dbReference type="OrthoDB" id="10018191at2759"/>
<gene>
    <name evidence="10" type="ORF">LIPSTDRAFT_70660</name>
</gene>
<evidence type="ECO:0000256" key="2">
    <source>
        <dbReference type="ARBA" id="ARBA00022723"/>
    </source>
</evidence>
<dbReference type="GO" id="GO:0000978">
    <property type="term" value="F:RNA polymerase II cis-regulatory region sequence-specific DNA binding"/>
    <property type="evidence" value="ECO:0007669"/>
    <property type="project" value="InterPro"/>
</dbReference>
<evidence type="ECO:0000256" key="5">
    <source>
        <dbReference type="ARBA" id="ARBA00022833"/>
    </source>
</evidence>
<reference evidence="10 11" key="1">
    <citation type="journal article" date="2016" name="Proc. Natl. Acad. Sci. U.S.A.">
        <title>Comparative genomics of biotechnologically important yeasts.</title>
        <authorList>
            <person name="Riley R."/>
            <person name="Haridas S."/>
            <person name="Wolfe K.H."/>
            <person name="Lopes M.R."/>
            <person name="Hittinger C.T."/>
            <person name="Goeker M."/>
            <person name="Salamov A.A."/>
            <person name="Wisecaver J.H."/>
            <person name="Long T.M."/>
            <person name="Calvey C.H."/>
            <person name="Aerts A.L."/>
            <person name="Barry K.W."/>
            <person name="Choi C."/>
            <person name="Clum A."/>
            <person name="Coughlan A.Y."/>
            <person name="Deshpande S."/>
            <person name="Douglass A.P."/>
            <person name="Hanson S.J."/>
            <person name="Klenk H.-P."/>
            <person name="LaButti K.M."/>
            <person name="Lapidus A."/>
            <person name="Lindquist E.A."/>
            <person name="Lipzen A.M."/>
            <person name="Meier-Kolthoff J.P."/>
            <person name="Ohm R.A."/>
            <person name="Otillar R.P."/>
            <person name="Pangilinan J.L."/>
            <person name="Peng Y."/>
            <person name="Rokas A."/>
            <person name="Rosa C.A."/>
            <person name="Scheuner C."/>
            <person name="Sibirny A.A."/>
            <person name="Slot J.C."/>
            <person name="Stielow J.B."/>
            <person name="Sun H."/>
            <person name="Kurtzman C.P."/>
            <person name="Blackwell M."/>
            <person name="Grigoriev I.V."/>
            <person name="Jeffries T.W."/>
        </authorList>
    </citation>
    <scope>NUCLEOTIDE SEQUENCE [LARGE SCALE GENOMIC DNA]</scope>
    <source>
        <strain evidence="10 11">NRRL Y-11557</strain>
    </source>
</reference>
<feature type="region of interest" description="Disordered" evidence="8">
    <location>
        <begin position="396"/>
        <end position="440"/>
    </location>
</feature>